<dbReference type="Gene3D" id="3.30.830.10">
    <property type="entry name" value="Metalloenzyme, LuxS/M16 peptidase-like"/>
    <property type="match status" value="1"/>
</dbReference>
<gene>
    <name evidence="1" type="ORF">LCGC14_2894730</name>
</gene>
<dbReference type="AlphaFoldDB" id="A0A0F8XW88"/>
<evidence type="ECO:0000313" key="1">
    <source>
        <dbReference type="EMBL" id="KKK73347.1"/>
    </source>
</evidence>
<protein>
    <submittedName>
        <fullName evidence="1">Uncharacterized protein</fullName>
    </submittedName>
</protein>
<organism evidence="1">
    <name type="scientific">marine sediment metagenome</name>
    <dbReference type="NCBI Taxonomy" id="412755"/>
    <lineage>
        <taxon>unclassified sequences</taxon>
        <taxon>metagenomes</taxon>
        <taxon>ecological metagenomes</taxon>
    </lineage>
</organism>
<dbReference type="InterPro" id="IPR011249">
    <property type="entry name" value="Metalloenz_LuxS/M16"/>
</dbReference>
<feature type="non-terminal residue" evidence="1">
    <location>
        <position position="1"/>
    </location>
</feature>
<accession>A0A0F8XW88</accession>
<proteinExistence type="predicted"/>
<sequence>EIDSMYLTKVKEIFKRGLEKSLKENGYWLKSMALALRRGEDPGIIVKRAALIDRLDADIIGKAARSFLTPGRYIRVVLYPQAEE</sequence>
<name>A0A0F8XW88_9ZZZZ</name>
<reference evidence="1" key="1">
    <citation type="journal article" date="2015" name="Nature">
        <title>Complex archaea that bridge the gap between prokaryotes and eukaryotes.</title>
        <authorList>
            <person name="Spang A."/>
            <person name="Saw J.H."/>
            <person name="Jorgensen S.L."/>
            <person name="Zaremba-Niedzwiedzka K."/>
            <person name="Martijn J."/>
            <person name="Lind A.E."/>
            <person name="van Eijk R."/>
            <person name="Schleper C."/>
            <person name="Guy L."/>
            <person name="Ettema T.J."/>
        </authorList>
    </citation>
    <scope>NUCLEOTIDE SEQUENCE</scope>
</reference>
<comment type="caution">
    <text evidence="1">The sequence shown here is derived from an EMBL/GenBank/DDBJ whole genome shotgun (WGS) entry which is preliminary data.</text>
</comment>
<dbReference type="SUPFAM" id="SSF63411">
    <property type="entry name" value="LuxS/MPP-like metallohydrolase"/>
    <property type="match status" value="1"/>
</dbReference>
<dbReference type="EMBL" id="LAZR01056823">
    <property type="protein sequence ID" value="KKK73347.1"/>
    <property type="molecule type" value="Genomic_DNA"/>
</dbReference>
<dbReference type="GO" id="GO:0046872">
    <property type="term" value="F:metal ion binding"/>
    <property type="evidence" value="ECO:0007669"/>
    <property type="project" value="InterPro"/>
</dbReference>